<accession>A0A176VCQ0</accession>
<gene>
    <name evidence="1" type="ORF">AXG93_4101s1190</name>
</gene>
<dbReference type="AlphaFoldDB" id="A0A176VCQ0"/>
<keyword evidence="2" id="KW-1185">Reference proteome</keyword>
<evidence type="ECO:0000313" key="1">
    <source>
        <dbReference type="EMBL" id="OAE18132.1"/>
    </source>
</evidence>
<dbReference type="EMBL" id="LVLJ01004129">
    <property type="protein sequence ID" value="OAE18132.1"/>
    <property type="molecule type" value="Genomic_DNA"/>
</dbReference>
<reference evidence="1" key="1">
    <citation type="submission" date="2016-03" db="EMBL/GenBank/DDBJ databases">
        <title>Mechanisms controlling the formation of the plant cell surface in tip-growing cells are functionally conserved among land plants.</title>
        <authorList>
            <person name="Honkanen S."/>
            <person name="Jones V.A."/>
            <person name="Morieri G."/>
            <person name="Champion C."/>
            <person name="Hetherington A.J."/>
            <person name="Kelly S."/>
            <person name="Saint-Marcoux D."/>
            <person name="Proust H."/>
            <person name="Prescott H."/>
            <person name="Dolan L."/>
        </authorList>
    </citation>
    <scope>NUCLEOTIDE SEQUENCE [LARGE SCALE GENOMIC DNA]</scope>
    <source>
        <tissue evidence="1">Whole gametophyte</tissue>
    </source>
</reference>
<sequence>MRMATLVMKSPLFSAMELMDSEIDVACVFCVAATLCERERVIATSAKIRKDTAVKQPSTPTLKDETTWLTAAAKMELLLARPAIDRERIVPVVCLVDNWSGLFCLAVLHDRWTIGKRQQPIALVGSQADNTLAYEVVEQIVSIAAKVHSSINVQLWRSCHELHQEADRLVKKAWSEASLHEEIETSQDCQPCCDTRVLLSLVTTTIAWGYCVEGVLDLFGGINTGLAVVLQ</sequence>
<organism evidence="1 2">
    <name type="scientific">Marchantia polymorpha subsp. ruderalis</name>
    <dbReference type="NCBI Taxonomy" id="1480154"/>
    <lineage>
        <taxon>Eukaryota</taxon>
        <taxon>Viridiplantae</taxon>
        <taxon>Streptophyta</taxon>
        <taxon>Embryophyta</taxon>
        <taxon>Marchantiophyta</taxon>
        <taxon>Marchantiopsida</taxon>
        <taxon>Marchantiidae</taxon>
        <taxon>Marchantiales</taxon>
        <taxon>Marchantiaceae</taxon>
        <taxon>Marchantia</taxon>
    </lineage>
</organism>
<proteinExistence type="predicted"/>
<comment type="caution">
    <text evidence="1">The sequence shown here is derived from an EMBL/GenBank/DDBJ whole genome shotgun (WGS) entry which is preliminary data.</text>
</comment>
<dbReference type="Proteomes" id="UP000077202">
    <property type="component" value="Unassembled WGS sequence"/>
</dbReference>
<protein>
    <submittedName>
        <fullName evidence="1">Uncharacterized protein</fullName>
    </submittedName>
</protein>
<name>A0A176VCQ0_MARPO</name>
<evidence type="ECO:0000313" key="2">
    <source>
        <dbReference type="Proteomes" id="UP000077202"/>
    </source>
</evidence>